<feature type="transmembrane region" description="Helical" evidence="2">
    <location>
        <begin position="119"/>
        <end position="135"/>
    </location>
</feature>
<feature type="transmembrane region" description="Helical" evidence="2">
    <location>
        <begin position="142"/>
        <end position="164"/>
    </location>
</feature>
<dbReference type="InterPro" id="IPR009936">
    <property type="entry name" value="DUF1468"/>
</dbReference>
<evidence type="ECO:0000259" key="3">
    <source>
        <dbReference type="Pfam" id="PF07331"/>
    </source>
</evidence>
<feature type="transmembrane region" description="Helical" evidence="2">
    <location>
        <begin position="34"/>
        <end position="51"/>
    </location>
</feature>
<keyword evidence="5" id="KW-1185">Reference proteome</keyword>
<comment type="caution">
    <text evidence="4">The sequence shown here is derived from an EMBL/GenBank/DDBJ whole genome shotgun (WGS) entry which is preliminary data.</text>
</comment>
<organism evidence="4 5">
    <name type="scientific">Propylenella binzhouense</name>
    <dbReference type="NCBI Taxonomy" id="2555902"/>
    <lineage>
        <taxon>Bacteria</taxon>
        <taxon>Pseudomonadati</taxon>
        <taxon>Pseudomonadota</taxon>
        <taxon>Alphaproteobacteria</taxon>
        <taxon>Hyphomicrobiales</taxon>
        <taxon>Propylenellaceae</taxon>
        <taxon>Propylenella</taxon>
    </lineage>
</organism>
<protein>
    <submittedName>
        <fullName evidence="4">Tripartite tricarboxylate transporter TctB family protein</fullName>
    </submittedName>
</protein>
<evidence type="ECO:0000256" key="2">
    <source>
        <dbReference type="SAM" id="Phobius"/>
    </source>
</evidence>
<evidence type="ECO:0000256" key="1">
    <source>
        <dbReference type="SAM" id="MobiDB-lite"/>
    </source>
</evidence>
<accession>A0A964T8E1</accession>
<dbReference type="Proteomes" id="UP000773614">
    <property type="component" value="Unassembled WGS sequence"/>
</dbReference>
<gene>
    <name evidence="4" type="ORF">E4O86_22390</name>
</gene>
<name>A0A964T8E1_9HYPH</name>
<sequence length="173" mass="18862">MLPIRGHRRRHAPARRAHSPRGANPLLTLPRKNLLAGLFCILLGAFIAWRGRSYGIGTLEAPDPGFFPVALGTILFLCGVGLSIGALKQPDVGVELNLRPYLLIPAALVLFAVTIDRFGLIPSVALVTIVATLSLRGHSLRAVLFLTCCMIALVYVVFVLMLSMPLKPFMWRP</sequence>
<keyword evidence="2" id="KW-1133">Transmembrane helix</keyword>
<feature type="domain" description="DUF1468" evidence="3">
    <location>
        <begin position="35"/>
        <end position="166"/>
    </location>
</feature>
<keyword evidence="2" id="KW-0472">Membrane</keyword>
<dbReference type="Pfam" id="PF07331">
    <property type="entry name" value="TctB"/>
    <property type="match status" value="1"/>
</dbReference>
<feature type="region of interest" description="Disordered" evidence="1">
    <location>
        <begin position="1"/>
        <end position="24"/>
    </location>
</feature>
<proteinExistence type="predicted"/>
<keyword evidence="2" id="KW-0812">Transmembrane</keyword>
<dbReference type="EMBL" id="SPKJ01000176">
    <property type="protein sequence ID" value="MYZ50453.1"/>
    <property type="molecule type" value="Genomic_DNA"/>
</dbReference>
<reference evidence="4" key="1">
    <citation type="submission" date="2019-03" db="EMBL/GenBank/DDBJ databases">
        <title>Afifella sp. nov., isolated from activated sludge.</title>
        <authorList>
            <person name="Li Q."/>
            <person name="Liu Y."/>
        </authorList>
    </citation>
    <scope>NUCLEOTIDE SEQUENCE</scope>
    <source>
        <strain evidence="4">L72</strain>
    </source>
</reference>
<evidence type="ECO:0000313" key="5">
    <source>
        <dbReference type="Proteomes" id="UP000773614"/>
    </source>
</evidence>
<feature type="transmembrane region" description="Helical" evidence="2">
    <location>
        <begin position="96"/>
        <end position="113"/>
    </location>
</feature>
<dbReference type="AlphaFoldDB" id="A0A964T8E1"/>
<feature type="transmembrane region" description="Helical" evidence="2">
    <location>
        <begin position="66"/>
        <end position="84"/>
    </location>
</feature>
<feature type="compositionally biased region" description="Basic residues" evidence="1">
    <location>
        <begin position="1"/>
        <end position="19"/>
    </location>
</feature>
<evidence type="ECO:0000313" key="4">
    <source>
        <dbReference type="EMBL" id="MYZ50453.1"/>
    </source>
</evidence>